<organism evidence="2 3">
    <name type="scientific">Dovyalis caffra</name>
    <dbReference type="NCBI Taxonomy" id="77055"/>
    <lineage>
        <taxon>Eukaryota</taxon>
        <taxon>Viridiplantae</taxon>
        <taxon>Streptophyta</taxon>
        <taxon>Embryophyta</taxon>
        <taxon>Tracheophyta</taxon>
        <taxon>Spermatophyta</taxon>
        <taxon>Magnoliopsida</taxon>
        <taxon>eudicotyledons</taxon>
        <taxon>Gunneridae</taxon>
        <taxon>Pentapetalae</taxon>
        <taxon>rosids</taxon>
        <taxon>fabids</taxon>
        <taxon>Malpighiales</taxon>
        <taxon>Salicaceae</taxon>
        <taxon>Flacourtieae</taxon>
        <taxon>Dovyalis</taxon>
    </lineage>
</organism>
<sequence length="55" mass="6081">MANYPPLSCLNDDFSGRGGQMRNRAGGNQNIQTSSILQRLPVKFIAKEHEDGSYP</sequence>
<keyword evidence="3" id="KW-1185">Reference proteome</keyword>
<dbReference type="Proteomes" id="UP001314170">
    <property type="component" value="Unassembled WGS sequence"/>
</dbReference>
<reference evidence="2 3" key="1">
    <citation type="submission" date="2024-01" db="EMBL/GenBank/DDBJ databases">
        <authorList>
            <person name="Waweru B."/>
        </authorList>
    </citation>
    <scope>NUCLEOTIDE SEQUENCE [LARGE SCALE GENOMIC DNA]</scope>
</reference>
<feature type="region of interest" description="Disordered" evidence="1">
    <location>
        <begin position="1"/>
        <end position="33"/>
    </location>
</feature>
<comment type="caution">
    <text evidence="2">The sequence shown here is derived from an EMBL/GenBank/DDBJ whole genome shotgun (WGS) entry which is preliminary data.</text>
</comment>
<accession>A0AAV1RIA3</accession>
<protein>
    <submittedName>
        <fullName evidence="2">Uncharacterized protein</fullName>
    </submittedName>
</protein>
<dbReference type="AlphaFoldDB" id="A0AAV1RIA3"/>
<dbReference type="EMBL" id="CAWUPB010000994">
    <property type="protein sequence ID" value="CAK7336116.1"/>
    <property type="molecule type" value="Genomic_DNA"/>
</dbReference>
<gene>
    <name evidence="2" type="ORF">DCAF_LOCUS11122</name>
</gene>
<name>A0AAV1RIA3_9ROSI</name>
<evidence type="ECO:0000256" key="1">
    <source>
        <dbReference type="SAM" id="MobiDB-lite"/>
    </source>
</evidence>
<evidence type="ECO:0000313" key="3">
    <source>
        <dbReference type="Proteomes" id="UP001314170"/>
    </source>
</evidence>
<evidence type="ECO:0000313" key="2">
    <source>
        <dbReference type="EMBL" id="CAK7336116.1"/>
    </source>
</evidence>
<proteinExistence type="predicted"/>